<dbReference type="RefSeq" id="WP_127093430.1">
    <property type="nucleotide sequence ID" value="NZ_RAHC01000019.1"/>
</dbReference>
<comment type="caution">
    <text evidence="2">The sequence shown here is derived from an EMBL/GenBank/DDBJ whole genome shotgun (WGS) entry which is preliminary data.</text>
</comment>
<gene>
    <name evidence="2" type="ORF">D6D54_08450</name>
</gene>
<feature type="signal peptide" evidence="1">
    <location>
        <begin position="1"/>
        <end position="23"/>
    </location>
</feature>
<protein>
    <submittedName>
        <fullName evidence="2">Uncharacterized protein</fullName>
    </submittedName>
</protein>
<proteinExistence type="predicted"/>
<accession>A0A433EMK4</accession>
<reference evidence="2 3" key="1">
    <citation type="journal article" date="2019" name="Genome Biol. Evol.">
        <title>Toxin and genome evolution in a Drosophila defensive symbiosis.</title>
        <authorList>
            <person name="Ballinger M.J."/>
            <person name="Gawryluk R.M."/>
            <person name="Perlman S.J."/>
        </authorList>
    </citation>
    <scope>NUCLEOTIDE SEQUENCE [LARGE SCALE GENOMIC DNA]</scope>
    <source>
        <strain evidence="3">sNeo</strain>
    </source>
</reference>
<evidence type="ECO:0000313" key="2">
    <source>
        <dbReference type="EMBL" id="RUP75522.1"/>
    </source>
</evidence>
<dbReference type="AlphaFoldDB" id="A0A433EMK4"/>
<name>A0A433EMK4_9MOLU</name>
<dbReference type="EMBL" id="RAHC01000019">
    <property type="protein sequence ID" value="RUP75522.1"/>
    <property type="molecule type" value="Genomic_DNA"/>
</dbReference>
<evidence type="ECO:0000256" key="1">
    <source>
        <dbReference type="SAM" id="SignalP"/>
    </source>
</evidence>
<organism evidence="2 3">
    <name type="scientific">Spiroplasma poulsonii</name>
    <dbReference type="NCBI Taxonomy" id="2138"/>
    <lineage>
        <taxon>Bacteria</taxon>
        <taxon>Bacillati</taxon>
        <taxon>Mycoplasmatota</taxon>
        <taxon>Mollicutes</taxon>
        <taxon>Entomoplasmatales</taxon>
        <taxon>Spiroplasmataceae</taxon>
        <taxon>Spiroplasma</taxon>
    </lineage>
</organism>
<keyword evidence="1" id="KW-0732">Signal</keyword>
<sequence>MKKILSLLSVLTISGTAIPTTIAASPYQKEENIKDIVRFKRNIHPSRLDVKYDWSSTWNKMIATFSPSVINDIWRYKSASNNFDEFKAIFKVGMFSGIWKDHRVTDSYIDNLAMCIWNNWGTIDSVFNQTGKNCSAIIDLWASNGSFISAQPYC</sequence>
<evidence type="ECO:0000313" key="3">
    <source>
        <dbReference type="Proteomes" id="UP000274545"/>
    </source>
</evidence>
<dbReference type="Proteomes" id="UP000274545">
    <property type="component" value="Unassembled WGS sequence"/>
</dbReference>
<feature type="chain" id="PRO_5018982941" evidence="1">
    <location>
        <begin position="24"/>
        <end position="154"/>
    </location>
</feature>